<feature type="region of interest" description="Disordered" evidence="11">
    <location>
        <begin position="743"/>
        <end position="767"/>
    </location>
</feature>
<feature type="region of interest" description="Disordered" evidence="11">
    <location>
        <begin position="528"/>
        <end position="547"/>
    </location>
</feature>
<evidence type="ECO:0000256" key="9">
    <source>
        <dbReference type="ARBA" id="ARBA00023136"/>
    </source>
</evidence>
<feature type="domain" description="RING-type" evidence="14">
    <location>
        <begin position="729"/>
        <end position="811"/>
    </location>
</feature>
<dbReference type="GO" id="GO:0012505">
    <property type="term" value="C:endomembrane system"/>
    <property type="evidence" value="ECO:0007669"/>
    <property type="project" value="UniProtKB-SubCell"/>
</dbReference>
<accession>A0A1V2LQE6</accession>
<evidence type="ECO:0000256" key="13">
    <source>
        <dbReference type="SAM" id="SignalP"/>
    </source>
</evidence>
<feature type="transmembrane region" description="Helical" evidence="12">
    <location>
        <begin position="648"/>
        <end position="667"/>
    </location>
</feature>
<dbReference type="SUPFAM" id="SSF56784">
    <property type="entry name" value="HAD-like"/>
    <property type="match status" value="1"/>
</dbReference>
<gene>
    <name evidence="15" type="ORF">BOH78_1359</name>
</gene>
<evidence type="ECO:0000256" key="3">
    <source>
        <dbReference type="ARBA" id="ARBA00004906"/>
    </source>
</evidence>
<dbReference type="InterPro" id="IPR023214">
    <property type="entry name" value="HAD_sf"/>
</dbReference>
<feature type="compositionally biased region" description="Low complexity" evidence="11">
    <location>
        <begin position="531"/>
        <end position="547"/>
    </location>
</feature>
<feature type="transmembrane region" description="Helical" evidence="12">
    <location>
        <begin position="461"/>
        <end position="485"/>
    </location>
</feature>
<comment type="subcellular location">
    <subcellularLocation>
        <location evidence="2">Endomembrane system</location>
        <topology evidence="2">Multi-pass membrane protein</topology>
    </subcellularLocation>
</comment>
<dbReference type="GO" id="GO:0016791">
    <property type="term" value="F:phosphatase activity"/>
    <property type="evidence" value="ECO:0007669"/>
    <property type="project" value="TreeGrafter"/>
</dbReference>
<dbReference type="Proteomes" id="UP000189274">
    <property type="component" value="Unassembled WGS sequence"/>
</dbReference>
<keyword evidence="10" id="KW-0863">Zinc-finger</keyword>
<dbReference type="SUPFAM" id="SSF57850">
    <property type="entry name" value="RING/U-box"/>
    <property type="match status" value="1"/>
</dbReference>
<evidence type="ECO:0000256" key="6">
    <source>
        <dbReference type="ARBA" id="ARBA00022692"/>
    </source>
</evidence>
<dbReference type="Pfam" id="PF11145">
    <property type="entry name" value="DUF2921"/>
    <property type="match status" value="2"/>
</dbReference>
<comment type="caution">
    <text evidence="15">The sequence shown here is derived from an EMBL/GenBank/DDBJ whole genome shotgun (WGS) entry which is preliminary data.</text>
</comment>
<keyword evidence="8 12" id="KW-1133">Transmembrane helix</keyword>
<evidence type="ECO:0000256" key="10">
    <source>
        <dbReference type="PROSITE-ProRule" id="PRU00175"/>
    </source>
</evidence>
<keyword evidence="6 12" id="KW-0812">Transmembrane</keyword>
<evidence type="ECO:0000256" key="8">
    <source>
        <dbReference type="ARBA" id="ARBA00022989"/>
    </source>
</evidence>
<feature type="signal peptide" evidence="13">
    <location>
        <begin position="1"/>
        <end position="26"/>
    </location>
</feature>
<dbReference type="SFLD" id="SFLDS00003">
    <property type="entry name" value="Haloacid_Dehalogenase"/>
    <property type="match status" value="1"/>
</dbReference>
<reference evidence="16" key="1">
    <citation type="journal article" date="2017" name="Genome Announc.">
        <title>Genome sequences of Cyberlindnera fabianii 65, Pichia kudriavzevii 129, and Saccharomyces cerevisiae 131 isolated from fermented masau fruits in Zimbabwe.</title>
        <authorList>
            <person name="van Rijswijck I.M.H."/>
            <person name="Derks M.F.L."/>
            <person name="Abee T."/>
            <person name="de Ridder D."/>
            <person name="Smid E.J."/>
        </authorList>
    </citation>
    <scope>NUCLEOTIDE SEQUENCE [LARGE SCALE GENOMIC DNA]</scope>
    <source>
        <strain evidence="16">129</strain>
    </source>
</reference>
<feature type="transmembrane region" description="Helical" evidence="12">
    <location>
        <begin position="587"/>
        <end position="605"/>
    </location>
</feature>
<evidence type="ECO:0000256" key="12">
    <source>
        <dbReference type="SAM" id="Phobius"/>
    </source>
</evidence>
<dbReference type="GO" id="GO:0061630">
    <property type="term" value="F:ubiquitin protein ligase activity"/>
    <property type="evidence" value="ECO:0007669"/>
    <property type="project" value="UniProtKB-EC"/>
</dbReference>
<dbReference type="PROSITE" id="PS50089">
    <property type="entry name" value="ZF_RING_2"/>
    <property type="match status" value="1"/>
</dbReference>
<feature type="transmembrane region" description="Helical" evidence="12">
    <location>
        <begin position="409"/>
        <end position="429"/>
    </location>
</feature>
<dbReference type="GO" id="GO:0008270">
    <property type="term" value="F:zinc ion binding"/>
    <property type="evidence" value="ECO:0007669"/>
    <property type="project" value="UniProtKB-KW"/>
</dbReference>
<protein>
    <recommendedName>
        <fullName evidence="4">RING-type E3 ubiquitin transferase</fullName>
        <ecNumber evidence="4">2.3.2.27</ecNumber>
    </recommendedName>
</protein>
<evidence type="ECO:0000256" key="1">
    <source>
        <dbReference type="ARBA" id="ARBA00000900"/>
    </source>
</evidence>
<evidence type="ECO:0000256" key="5">
    <source>
        <dbReference type="ARBA" id="ARBA00022679"/>
    </source>
</evidence>
<dbReference type="PANTHER" id="PTHR18901">
    <property type="entry name" value="2-DEOXYGLUCOSE-6-PHOSPHATE PHOSPHATASE 2"/>
    <property type="match status" value="1"/>
</dbReference>
<name>A0A1V2LQE6_PICKU</name>
<feature type="transmembrane region" description="Helical" evidence="12">
    <location>
        <begin position="617"/>
        <end position="636"/>
    </location>
</feature>
<feature type="compositionally biased region" description="Low complexity" evidence="11">
    <location>
        <begin position="753"/>
        <end position="767"/>
    </location>
</feature>
<dbReference type="InterPro" id="IPR021319">
    <property type="entry name" value="DUF2921"/>
</dbReference>
<dbReference type="InterPro" id="IPR023198">
    <property type="entry name" value="PGP-like_dom2"/>
</dbReference>
<dbReference type="InterPro" id="IPR001841">
    <property type="entry name" value="Znf_RING"/>
</dbReference>
<comment type="pathway">
    <text evidence="3">Protein modification; protein ubiquitination.</text>
</comment>
<evidence type="ECO:0000256" key="11">
    <source>
        <dbReference type="SAM" id="MobiDB-lite"/>
    </source>
</evidence>
<dbReference type="Pfam" id="PF13639">
    <property type="entry name" value="zf-RING_2"/>
    <property type="match status" value="1"/>
</dbReference>
<organism evidence="15 16">
    <name type="scientific">Pichia kudriavzevii</name>
    <name type="common">Yeast</name>
    <name type="synonym">Issatchenkia orientalis</name>
    <dbReference type="NCBI Taxonomy" id="4909"/>
    <lineage>
        <taxon>Eukaryota</taxon>
        <taxon>Fungi</taxon>
        <taxon>Dikarya</taxon>
        <taxon>Ascomycota</taxon>
        <taxon>Saccharomycotina</taxon>
        <taxon>Pichiomycetes</taxon>
        <taxon>Pichiales</taxon>
        <taxon>Pichiaceae</taxon>
        <taxon>Pichia</taxon>
    </lineage>
</organism>
<dbReference type="InterPro" id="IPR013083">
    <property type="entry name" value="Znf_RING/FYVE/PHD"/>
</dbReference>
<keyword evidence="13" id="KW-0732">Signal</keyword>
<dbReference type="SFLD" id="SFLDG01129">
    <property type="entry name" value="C1.5:_HAD__Beta-PGM__Phosphata"/>
    <property type="match status" value="1"/>
</dbReference>
<dbReference type="Gene3D" id="3.30.40.10">
    <property type="entry name" value="Zinc/RING finger domain, C3HC4 (zinc finger)"/>
    <property type="match status" value="1"/>
</dbReference>
<feature type="chain" id="PRO_5012527754" description="RING-type E3 ubiquitin transferase" evidence="13">
    <location>
        <begin position="27"/>
        <end position="1063"/>
    </location>
</feature>
<proteinExistence type="predicted"/>
<dbReference type="InterPro" id="IPR036412">
    <property type="entry name" value="HAD-like_sf"/>
</dbReference>
<dbReference type="Gene3D" id="1.10.150.240">
    <property type="entry name" value="Putative phosphatase, domain 2"/>
    <property type="match status" value="1"/>
</dbReference>
<dbReference type="Gene3D" id="3.40.50.1000">
    <property type="entry name" value="HAD superfamily/HAD-like"/>
    <property type="match status" value="1"/>
</dbReference>
<dbReference type="Pfam" id="PF00702">
    <property type="entry name" value="Hydrolase"/>
    <property type="match status" value="1"/>
</dbReference>
<keyword evidence="7" id="KW-0833">Ubl conjugation pathway</keyword>
<feature type="transmembrane region" description="Helical" evidence="12">
    <location>
        <begin position="563"/>
        <end position="580"/>
    </location>
</feature>
<evidence type="ECO:0000259" key="14">
    <source>
        <dbReference type="PROSITE" id="PS50089"/>
    </source>
</evidence>
<evidence type="ECO:0000256" key="4">
    <source>
        <dbReference type="ARBA" id="ARBA00012483"/>
    </source>
</evidence>
<keyword evidence="9 12" id="KW-0472">Membrane</keyword>
<keyword evidence="10" id="KW-0479">Metal-binding</keyword>
<keyword evidence="10" id="KW-0862">Zinc</keyword>
<dbReference type="VEuPathDB" id="FungiDB:C5L36_0C08140"/>
<evidence type="ECO:0000256" key="2">
    <source>
        <dbReference type="ARBA" id="ARBA00004127"/>
    </source>
</evidence>
<comment type="catalytic activity">
    <reaction evidence="1">
        <text>S-ubiquitinyl-[E2 ubiquitin-conjugating enzyme]-L-cysteine + [acceptor protein]-L-lysine = [E2 ubiquitin-conjugating enzyme]-L-cysteine + N(6)-ubiquitinyl-[acceptor protein]-L-lysine.</text>
        <dbReference type="EC" id="2.3.2.27"/>
    </reaction>
</comment>
<evidence type="ECO:0000313" key="15">
    <source>
        <dbReference type="EMBL" id="ONH75955.1"/>
    </source>
</evidence>
<evidence type="ECO:0000313" key="16">
    <source>
        <dbReference type="Proteomes" id="UP000189274"/>
    </source>
</evidence>
<sequence>MELNPRFVFFMLVLFWIMTSDPNVQERYPSNINRSKILEFAKEEINSTRSAMLSDYESGYGNITGFHLSYGDSKLGKNYSGPIEHPFVENENFSILPNVISRRAANIWNSEGQVVQLPKDRADAHMGVIGIKNNTGVYPLNITGSVKGTFIKVEFEDSPLHPIPLPIPKYLADLYEYRLHERLKRDIDYNNPTGEDNDSFDLPIPQPDDSGIKKVGNITVPEGIVKLSFFNHDPVPNAEIDFNGTTLLSLNLRLNDEFESDEHVMSLHGIYDQGTGNIIVGSRSAKFHGIAALPQLSLQNGEQYQKSKMALFGDFNQTKIEDLKFQTVEDLVDASEECEYVGYFHVESTNLTKEELQQIDYELLNPIGRPHRKIPNLKLTSGLLYSPNCAIALDLHDCQGLRDQVYDNGLKRIILVASIVVLCQILILIRQMAQTNTPSALSKLSFWTISLMNMADGSMSVISLLCSMIFTDLYIQFAVCAFLAFTCSSVYEMKYAIQIYCTQLNERPLDWRTMLQGTPIDERAERLDQANNRTNENGQNTTNNGQTMTADEHAVGAELYTRHFFTMLVFLFVLLSVITWPKKHRQVFEYIFLTIFNSFWIPQIYRNILRGSRTSFGWEFIIGTSILRLVPVIYVESFPNPFNHHRDIFFVVFLVIWMSVQIAMMVLQEILGPRFFLSEDYLPKAYDYHPIITKGDIESGFHFDAENLICKGDSSNDEDSRTLTYVTDCAICMQKLEIPVVNKPGETNQELNSPSPSHQSLESSSSLLPSFGKATNIIARRKYMVTPCNHVFHTDCLENWMMYKLQCPYNNIDDGSIMTVTERQFKACLFDMDGLLIDSETIYTISFSDILKNKFNRPEGLTWDVKVKLQGLPGPQASQVAIDHYGLAGEITADELYQLTSKRQEELWPEVAVLPGVEKLIRYLKEKNIPICVCTSSHSDKYKLKTSHHQALFQLFDGNVITGDNPTILNKGKPLPFIWWLGLETLNSRYGTDIKPEECLIFEDAMPGFISGKRSGGYVVWVPDSRALEVIPDSEIKKLVGENNEHGVILESLEEFKPELYKL</sequence>
<dbReference type="AlphaFoldDB" id="A0A1V2LQE6"/>
<dbReference type="VEuPathDB" id="FungiDB:C5L36_0C08150"/>
<keyword evidence="5" id="KW-0808">Transferase</keyword>
<evidence type="ECO:0000256" key="7">
    <source>
        <dbReference type="ARBA" id="ARBA00022786"/>
    </source>
</evidence>
<dbReference type="EMBL" id="MQVM01000005">
    <property type="protein sequence ID" value="ONH75955.1"/>
    <property type="molecule type" value="Genomic_DNA"/>
</dbReference>
<dbReference type="PANTHER" id="PTHR18901:SF38">
    <property type="entry name" value="PSEUDOURIDINE-5'-PHOSPHATASE"/>
    <property type="match status" value="1"/>
</dbReference>
<dbReference type="EC" id="2.3.2.27" evidence="4"/>